<gene>
    <name evidence="1" type="ORF">GCM10009544_28350</name>
</gene>
<evidence type="ECO:0000313" key="2">
    <source>
        <dbReference type="Proteomes" id="UP001499895"/>
    </source>
</evidence>
<comment type="caution">
    <text evidence="1">The sequence shown here is derived from an EMBL/GenBank/DDBJ whole genome shotgun (WGS) entry which is preliminary data.</text>
</comment>
<name>A0ABN1A020_9ACTN</name>
<dbReference type="Proteomes" id="UP001499895">
    <property type="component" value="Unassembled WGS sequence"/>
</dbReference>
<sequence length="78" mass="8571">MTDPAEAPLPDAEEYHVVVRFRPAGPPVTGTWTSSTTALEKYRRWIGTHGSTPGVVITLEAETAGVRTTVKRWTVEHP</sequence>
<dbReference type="RefSeq" id="WP_344090104.1">
    <property type="nucleotide sequence ID" value="NZ_BAAAHB010000026.1"/>
</dbReference>
<organism evidence="1 2">
    <name type="scientific">Streptomyces stramineus</name>
    <dbReference type="NCBI Taxonomy" id="173861"/>
    <lineage>
        <taxon>Bacteria</taxon>
        <taxon>Bacillati</taxon>
        <taxon>Actinomycetota</taxon>
        <taxon>Actinomycetes</taxon>
        <taxon>Kitasatosporales</taxon>
        <taxon>Streptomycetaceae</taxon>
        <taxon>Streptomyces</taxon>
    </lineage>
</organism>
<protein>
    <submittedName>
        <fullName evidence="1">Uncharacterized protein</fullName>
    </submittedName>
</protein>
<accession>A0ABN1A020</accession>
<keyword evidence="2" id="KW-1185">Reference proteome</keyword>
<dbReference type="EMBL" id="BAAAHB010000026">
    <property type="protein sequence ID" value="GAA0464325.1"/>
    <property type="molecule type" value="Genomic_DNA"/>
</dbReference>
<reference evidence="1 2" key="1">
    <citation type="journal article" date="2019" name="Int. J. Syst. Evol. Microbiol.">
        <title>The Global Catalogue of Microorganisms (GCM) 10K type strain sequencing project: providing services to taxonomists for standard genome sequencing and annotation.</title>
        <authorList>
            <consortium name="The Broad Institute Genomics Platform"/>
            <consortium name="The Broad Institute Genome Sequencing Center for Infectious Disease"/>
            <person name="Wu L."/>
            <person name="Ma J."/>
        </authorList>
    </citation>
    <scope>NUCLEOTIDE SEQUENCE [LARGE SCALE GENOMIC DNA]</scope>
    <source>
        <strain evidence="1 2">JCM 10649</strain>
    </source>
</reference>
<evidence type="ECO:0000313" key="1">
    <source>
        <dbReference type="EMBL" id="GAA0464325.1"/>
    </source>
</evidence>
<proteinExistence type="predicted"/>